<keyword evidence="6" id="KW-1185">Reference proteome</keyword>
<dbReference type="AlphaFoldDB" id="A0ABD3NC86"/>
<keyword evidence="3" id="KW-0472">Membrane</keyword>
<gene>
    <name evidence="5" type="ORF">ACHAWU_002522</name>
</gene>
<name>A0ABD3NC86_9STRA</name>
<feature type="domain" description="EGF-like" evidence="4">
    <location>
        <begin position="69"/>
        <end position="105"/>
    </location>
</feature>
<sequence length="266" mass="27816">MTVTVTTVGSEAPAPSHLASPRVRTVPSARTILHVYPTPRKNHATCAIAQASGSFKGEMFAGVYCEHKATAYCKHQSFFCTNGGECRDYDDGCKCPTNYEGHYCQFVKGSRPSDWSSMDYMHPALVNSYHNGSYGGKSGSSMSVVSIVAIVGACILLVGFFIAAYVGGKLKLPSIHRSKKELDTGASTLGGGSEFVAGESVYKKKTSGGGFVTEDTLEADGAVLTAALEGGSSDGAIMEEVDLNDDDDTTVPASGGSPIGKKGEII</sequence>
<dbReference type="PROSITE" id="PS00022">
    <property type="entry name" value="EGF_1"/>
    <property type="match status" value="1"/>
</dbReference>
<comment type="caution">
    <text evidence="1">Lacks conserved residue(s) required for the propagation of feature annotation.</text>
</comment>
<dbReference type="PROSITE" id="PS50026">
    <property type="entry name" value="EGF_3"/>
    <property type="match status" value="1"/>
</dbReference>
<evidence type="ECO:0000256" key="2">
    <source>
        <dbReference type="SAM" id="MobiDB-lite"/>
    </source>
</evidence>
<dbReference type="EMBL" id="JALLBG020000008">
    <property type="protein sequence ID" value="KAL3772616.1"/>
    <property type="molecule type" value="Genomic_DNA"/>
</dbReference>
<evidence type="ECO:0000313" key="6">
    <source>
        <dbReference type="Proteomes" id="UP001530293"/>
    </source>
</evidence>
<evidence type="ECO:0000256" key="3">
    <source>
        <dbReference type="SAM" id="Phobius"/>
    </source>
</evidence>
<comment type="caution">
    <text evidence="5">The sequence shown here is derived from an EMBL/GenBank/DDBJ whole genome shotgun (WGS) entry which is preliminary data.</text>
</comment>
<keyword evidence="1" id="KW-0245">EGF-like domain</keyword>
<feature type="region of interest" description="Disordered" evidence="2">
    <location>
        <begin position="245"/>
        <end position="266"/>
    </location>
</feature>
<keyword evidence="3" id="KW-0812">Transmembrane</keyword>
<proteinExistence type="predicted"/>
<dbReference type="Proteomes" id="UP001530293">
    <property type="component" value="Unassembled WGS sequence"/>
</dbReference>
<reference evidence="5 6" key="1">
    <citation type="submission" date="2024-10" db="EMBL/GenBank/DDBJ databases">
        <title>Updated reference genomes for cyclostephanoid diatoms.</title>
        <authorList>
            <person name="Roberts W.R."/>
            <person name="Alverson A.J."/>
        </authorList>
    </citation>
    <scope>NUCLEOTIDE SEQUENCE [LARGE SCALE GENOMIC DNA]</scope>
    <source>
        <strain evidence="5 6">AJA232-27</strain>
    </source>
</reference>
<accession>A0ABD3NC86</accession>
<feature type="region of interest" description="Disordered" evidence="2">
    <location>
        <begin position="1"/>
        <end position="20"/>
    </location>
</feature>
<keyword evidence="1" id="KW-1015">Disulfide bond</keyword>
<organism evidence="5 6">
    <name type="scientific">Discostella pseudostelligera</name>
    <dbReference type="NCBI Taxonomy" id="259834"/>
    <lineage>
        <taxon>Eukaryota</taxon>
        <taxon>Sar</taxon>
        <taxon>Stramenopiles</taxon>
        <taxon>Ochrophyta</taxon>
        <taxon>Bacillariophyta</taxon>
        <taxon>Coscinodiscophyceae</taxon>
        <taxon>Thalassiosirophycidae</taxon>
        <taxon>Stephanodiscales</taxon>
        <taxon>Stephanodiscaceae</taxon>
        <taxon>Discostella</taxon>
    </lineage>
</organism>
<feature type="disulfide bond" evidence="1">
    <location>
        <begin position="95"/>
        <end position="104"/>
    </location>
</feature>
<feature type="transmembrane region" description="Helical" evidence="3">
    <location>
        <begin position="144"/>
        <end position="167"/>
    </location>
</feature>
<evidence type="ECO:0000313" key="5">
    <source>
        <dbReference type="EMBL" id="KAL3772616.1"/>
    </source>
</evidence>
<keyword evidence="3" id="KW-1133">Transmembrane helix</keyword>
<evidence type="ECO:0000256" key="1">
    <source>
        <dbReference type="PROSITE-ProRule" id="PRU00076"/>
    </source>
</evidence>
<protein>
    <recommendedName>
        <fullName evidence="4">EGF-like domain-containing protein</fullName>
    </recommendedName>
</protein>
<dbReference type="InterPro" id="IPR000742">
    <property type="entry name" value="EGF"/>
</dbReference>
<evidence type="ECO:0000259" key="4">
    <source>
        <dbReference type="PROSITE" id="PS50026"/>
    </source>
</evidence>